<accession>A0A1T5A9U6</accession>
<dbReference type="Gene3D" id="3.30.70.100">
    <property type="match status" value="1"/>
</dbReference>
<feature type="chain" id="PRO_5012233706" evidence="2">
    <location>
        <begin position="23"/>
        <end position="118"/>
    </location>
</feature>
<keyword evidence="2" id="KW-0732">Signal</keyword>
<proteinExistence type="predicted"/>
<protein>
    <submittedName>
        <fullName evidence="4">Copper chaperone CopZ</fullName>
    </submittedName>
</protein>
<feature type="signal peptide" evidence="2">
    <location>
        <begin position="1"/>
        <end position="22"/>
    </location>
</feature>
<organism evidence="4 5">
    <name type="scientific">Maribacter arcticus</name>
    <dbReference type="NCBI Taxonomy" id="561365"/>
    <lineage>
        <taxon>Bacteria</taxon>
        <taxon>Pseudomonadati</taxon>
        <taxon>Bacteroidota</taxon>
        <taxon>Flavobacteriia</taxon>
        <taxon>Flavobacteriales</taxon>
        <taxon>Flavobacteriaceae</taxon>
        <taxon>Maribacter</taxon>
    </lineage>
</organism>
<dbReference type="AlphaFoldDB" id="A0A1T5A9U6"/>
<evidence type="ECO:0000313" key="4">
    <source>
        <dbReference type="EMBL" id="SKB31708.1"/>
    </source>
</evidence>
<sequence>MKINYLLLNIIMFCLTANILVAQDTSNTITVIKSASSTVVTLEIDGMACQEGCADKIASNLNETKGVISAEVSFKDKNGVVTFDQNLVSIEDLKSVITSTKVKDYEYTINSVTTKDKN</sequence>
<feature type="domain" description="HMA" evidence="3">
    <location>
        <begin position="38"/>
        <end position="105"/>
    </location>
</feature>
<dbReference type="FunFam" id="3.30.70.100:FF:000001">
    <property type="entry name" value="ATPase copper transporting beta"/>
    <property type="match status" value="1"/>
</dbReference>
<name>A0A1T5A9U6_9FLAO</name>
<evidence type="ECO:0000259" key="3">
    <source>
        <dbReference type="PROSITE" id="PS50846"/>
    </source>
</evidence>
<keyword evidence="5" id="KW-1185">Reference proteome</keyword>
<evidence type="ECO:0000256" key="2">
    <source>
        <dbReference type="SAM" id="SignalP"/>
    </source>
</evidence>
<dbReference type="EMBL" id="FUYL01000002">
    <property type="protein sequence ID" value="SKB31708.1"/>
    <property type="molecule type" value="Genomic_DNA"/>
</dbReference>
<reference evidence="5" key="1">
    <citation type="submission" date="2017-02" db="EMBL/GenBank/DDBJ databases">
        <authorList>
            <person name="Varghese N."/>
            <person name="Submissions S."/>
        </authorList>
    </citation>
    <scope>NUCLEOTIDE SEQUENCE [LARGE SCALE GENOMIC DNA]</scope>
    <source>
        <strain evidence="5">DSM 23546</strain>
    </source>
</reference>
<gene>
    <name evidence="4" type="ORF">SAMN05660866_00736</name>
</gene>
<dbReference type="CDD" id="cd00371">
    <property type="entry name" value="HMA"/>
    <property type="match status" value="1"/>
</dbReference>
<keyword evidence="1" id="KW-0479">Metal-binding</keyword>
<dbReference type="InterPro" id="IPR006121">
    <property type="entry name" value="HMA_dom"/>
</dbReference>
<dbReference type="Pfam" id="PF00403">
    <property type="entry name" value="HMA"/>
    <property type="match status" value="1"/>
</dbReference>
<dbReference type="Proteomes" id="UP000190339">
    <property type="component" value="Unassembled WGS sequence"/>
</dbReference>
<dbReference type="STRING" id="561365.SAMN05660866_00736"/>
<evidence type="ECO:0000256" key="1">
    <source>
        <dbReference type="ARBA" id="ARBA00022723"/>
    </source>
</evidence>
<dbReference type="GO" id="GO:0046872">
    <property type="term" value="F:metal ion binding"/>
    <property type="evidence" value="ECO:0007669"/>
    <property type="project" value="UniProtKB-KW"/>
</dbReference>
<evidence type="ECO:0000313" key="5">
    <source>
        <dbReference type="Proteomes" id="UP000190339"/>
    </source>
</evidence>
<dbReference type="PROSITE" id="PS50846">
    <property type="entry name" value="HMA_2"/>
    <property type="match status" value="1"/>
</dbReference>
<dbReference type="RefSeq" id="WP_079511250.1">
    <property type="nucleotide sequence ID" value="NZ_FUYL01000002.1"/>
</dbReference>
<dbReference type="InterPro" id="IPR036163">
    <property type="entry name" value="HMA_dom_sf"/>
</dbReference>
<dbReference type="SUPFAM" id="SSF55008">
    <property type="entry name" value="HMA, heavy metal-associated domain"/>
    <property type="match status" value="1"/>
</dbReference>